<organism evidence="2 3">
    <name type="scientific">Parachlamydia acanthamoebae</name>
    <dbReference type="NCBI Taxonomy" id="83552"/>
    <lineage>
        <taxon>Bacteria</taxon>
        <taxon>Pseudomonadati</taxon>
        <taxon>Chlamydiota</taxon>
        <taxon>Chlamydiia</taxon>
        <taxon>Parachlamydiales</taxon>
        <taxon>Parachlamydiaceae</taxon>
        <taxon>Parachlamydia</taxon>
    </lineage>
</organism>
<dbReference type="AlphaFoldDB" id="A0A0C1EMW6"/>
<dbReference type="EMBL" id="JSAM01000067">
    <property type="protein sequence ID" value="KIA77694.1"/>
    <property type="molecule type" value="Genomic_DNA"/>
</dbReference>
<dbReference type="Proteomes" id="UP000031307">
    <property type="component" value="Unassembled WGS sequence"/>
</dbReference>
<dbReference type="RefSeq" id="WP_006341732.1">
    <property type="nucleotide sequence ID" value="NZ_BAWW01000002.1"/>
</dbReference>
<reference evidence="2 3" key="1">
    <citation type="journal article" date="2014" name="Mol. Biol. Evol.">
        <title>Massive expansion of Ubiquitination-related gene families within the Chlamydiae.</title>
        <authorList>
            <person name="Domman D."/>
            <person name="Collingro A."/>
            <person name="Lagkouvardos I."/>
            <person name="Gehre L."/>
            <person name="Weinmaier T."/>
            <person name="Rattei T."/>
            <person name="Subtil A."/>
            <person name="Horn M."/>
        </authorList>
    </citation>
    <scope>NUCLEOTIDE SEQUENCE [LARGE SCALE GENOMIC DNA]</scope>
    <source>
        <strain evidence="2 3">OEW1</strain>
    </source>
</reference>
<evidence type="ECO:0000313" key="2">
    <source>
        <dbReference type="EMBL" id="KIA77694.1"/>
    </source>
</evidence>
<protein>
    <recommendedName>
        <fullName evidence="1">Methyltransferase domain-containing protein</fullName>
    </recommendedName>
</protein>
<evidence type="ECO:0000313" key="3">
    <source>
        <dbReference type="Proteomes" id="UP000031307"/>
    </source>
</evidence>
<dbReference type="InterPro" id="IPR041698">
    <property type="entry name" value="Methyltransf_25"/>
</dbReference>
<dbReference type="Gene3D" id="3.40.50.150">
    <property type="entry name" value="Vaccinia Virus protein VP39"/>
    <property type="match status" value="1"/>
</dbReference>
<dbReference type="CDD" id="cd02440">
    <property type="entry name" value="AdoMet_MTases"/>
    <property type="match status" value="1"/>
</dbReference>
<feature type="domain" description="Methyltransferase" evidence="1">
    <location>
        <begin position="97"/>
        <end position="165"/>
    </location>
</feature>
<evidence type="ECO:0000259" key="1">
    <source>
        <dbReference type="Pfam" id="PF13649"/>
    </source>
</evidence>
<proteinExistence type="predicted"/>
<accession>A0A0C1EMW6</accession>
<sequence length="230" mass="26874">MDEDSDTYWQLLKLNFKVKYRNFKEFCAIVRRFYKNRQFCQCDLLLLREYLWQNPFAISKKFLIRHGEKNVHAYGETPLTSLAKIAEACQITPKDVVYELGCGRGRGCFWLHCFYQCRVVGIDFVPSFIQKAEKVRKRCDLEAIDFRCEDMSKSDFSGGTVFYLYGTCLEDSLIKKLIKKFKQLPSGTKIMTVSYPLSDYSSGFNLHRTLSVPFTWGEGIVYIQEVKNSK</sequence>
<comment type="caution">
    <text evidence="2">The sequence shown here is derived from an EMBL/GenBank/DDBJ whole genome shotgun (WGS) entry which is preliminary data.</text>
</comment>
<dbReference type="InterPro" id="IPR029063">
    <property type="entry name" value="SAM-dependent_MTases_sf"/>
</dbReference>
<dbReference type="Pfam" id="PF13649">
    <property type="entry name" value="Methyltransf_25"/>
    <property type="match status" value="1"/>
</dbReference>
<dbReference type="OMA" id="VYGETPW"/>
<dbReference type="PATRIC" id="fig|83552.4.peg.1110"/>
<gene>
    <name evidence="2" type="ORF">DB43_FX00030</name>
</gene>
<name>A0A0C1EMW6_9BACT</name>
<dbReference type="SUPFAM" id="SSF53335">
    <property type="entry name" value="S-adenosyl-L-methionine-dependent methyltransferases"/>
    <property type="match status" value="1"/>
</dbReference>